<dbReference type="Pfam" id="PF01887">
    <property type="entry name" value="SAM_HAT_N"/>
    <property type="match status" value="1"/>
</dbReference>
<dbReference type="Gene3D" id="3.40.50.10790">
    <property type="entry name" value="S-adenosyl-l-methionine hydroxide adenosyltransferase, N-terminal"/>
    <property type="match status" value="1"/>
</dbReference>
<evidence type="ECO:0000259" key="3">
    <source>
        <dbReference type="Pfam" id="PF01887"/>
    </source>
</evidence>
<evidence type="ECO:0000313" key="6">
    <source>
        <dbReference type="EMBL" id="HGQ65286.1"/>
    </source>
</evidence>
<sequence length="287" mass="31372">MLHPNASSITSNKLYPRTCGVIAILTDFGLEDPYVATMKAIAIGICPEAKILDIVHTVSSFDIESAALILYMVYRYFPKGTVFVAIVDPGVGSSRRAIAIATQNYILIGPDNGVLMPAAKDDGIVETRLLENEYYFRKPISKSFHGRDIFMPVAAHIVCGAKFENLGRSIDKESLIEPDIGLGFLRIIDNCVQLKVVHVDKFGNLMLSTQFNKLKQLLDLNIGSTANIYSQERKFAAKVEETFSIAPKGTLVLYENSFGLAELAVNKGSAKDLLGISKGSMVTVCRS</sequence>
<dbReference type="InterPro" id="IPR046470">
    <property type="entry name" value="SAM_HAT_C"/>
</dbReference>
<dbReference type="InterPro" id="IPR002747">
    <property type="entry name" value="SAM_OH_AdoTrfase"/>
</dbReference>
<dbReference type="InterPro" id="IPR023227">
    <property type="entry name" value="SAM_OH_AdoTrfase_C_sf"/>
</dbReference>
<dbReference type="PIRSF" id="PIRSF006779">
    <property type="entry name" value="UCP006779"/>
    <property type="match status" value="1"/>
</dbReference>
<evidence type="ECO:0000256" key="1">
    <source>
        <dbReference type="ARBA" id="ARBA00022691"/>
    </source>
</evidence>
<comment type="similarity">
    <text evidence="2">Belongs to the SAM hydrolase / SAM-dependent halogenase family.</text>
</comment>
<protein>
    <recommendedName>
        <fullName evidence="7">SAM-dependent chlorinase/fluorinase</fullName>
    </recommendedName>
</protein>
<comment type="caution">
    <text evidence="6">The sequence shown here is derived from an EMBL/GenBank/DDBJ whole genome shotgun (WGS) entry which is preliminary data.</text>
</comment>
<dbReference type="Gene3D" id="2.40.30.90">
    <property type="entry name" value="Bacterial fluorinating enzyme like"/>
    <property type="match status" value="1"/>
</dbReference>
<dbReference type="EMBL" id="DTBD01000084">
    <property type="protein sequence ID" value="HGQ65286.1"/>
    <property type="molecule type" value="Genomic_DNA"/>
</dbReference>
<evidence type="ECO:0008006" key="7">
    <source>
        <dbReference type="Google" id="ProtNLM"/>
    </source>
</evidence>
<name>A0A7C4NNG2_9CREN</name>
<dbReference type="InterPro" id="IPR046469">
    <property type="entry name" value="SAM_HAT_N"/>
</dbReference>
<accession>A0A7C4NNG2</accession>
<organism evidence="6">
    <name type="scientific">Ignisphaera aggregans</name>
    <dbReference type="NCBI Taxonomy" id="334771"/>
    <lineage>
        <taxon>Archaea</taxon>
        <taxon>Thermoproteota</taxon>
        <taxon>Thermoprotei</taxon>
        <taxon>Desulfurococcales</taxon>
        <taxon>Desulfurococcaceae</taxon>
        <taxon>Ignisphaera</taxon>
    </lineage>
</organism>
<evidence type="ECO:0000313" key="5">
    <source>
        <dbReference type="EMBL" id="HGQ36551.1"/>
    </source>
</evidence>
<dbReference type="PANTHER" id="PTHR35092">
    <property type="entry name" value="CHLORINASE MJ1651"/>
    <property type="match status" value="1"/>
</dbReference>
<feature type="domain" description="S-adenosyl-l-methionine hydroxide adenosyltransferase N-terminal" evidence="3">
    <location>
        <begin position="22"/>
        <end position="167"/>
    </location>
</feature>
<evidence type="ECO:0000259" key="4">
    <source>
        <dbReference type="Pfam" id="PF20257"/>
    </source>
</evidence>
<dbReference type="EMBL" id="DTCK01000041">
    <property type="protein sequence ID" value="HGQ36551.1"/>
    <property type="molecule type" value="Genomic_DNA"/>
</dbReference>
<dbReference type="PANTHER" id="PTHR35092:SF1">
    <property type="entry name" value="CHLORINASE MJ1651"/>
    <property type="match status" value="1"/>
</dbReference>
<dbReference type="SUPFAM" id="SSF102522">
    <property type="entry name" value="Bacterial fluorinating enzyme, N-terminal domain"/>
    <property type="match status" value="1"/>
</dbReference>
<keyword evidence="1" id="KW-0949">S-adenosyl-L-methionine</keyword>
<reference evidence="6" key="1">
    <citation type="journal article" date="2020" name="mSystems">
        <title>Genome- and Community-Level Interaction Insights into Carbon Utilization and Element Cycling Functions of Hydrothermarchaeota in Hydrothermal Sediment.</title>
        <authorList>
            <person name="Zhou Z."/>
            <person name="Liu Y."/>
            <person name="Xu W."/>
            <person name="Pan J."/>
            <person name="Luo Z.H."/>
            <person name="Li M."/>
        </authorList>
    </citation>
    <scope>NUCLEOTIDE SEQUENCE [LARGE SCALE GENOMIC DNA]</scope>
    <source>
        <strain evidence="6">SpSt-637</strain>
        <strain evidence="5">SpSt-667</strain>
    </source>
</reference>
<dbReference type="SUPFAM" id="SSF101852">
    <property type="entry name" value="Bacterial fluorinating enzyme, C-terminal domain"/>
    <property type="match status" value="1"/>
</dbReference>
<dbReference type="InterPro" id="IPR023228">
    <property type="entry name" value="SAM_OH_AdoTrfase_N_sf"/>
</dbReference>
<dbReference type="Pfam" id="PF20257">
    <property type="entry name" value="SAM_HAT_C"/>
    <property type="match status" value="1"/>
</dbReference>
<feature type="domain" description="S-adenosyl-l-methionine hydroxide adenosyltransferase C-terminal" evidence="4">
    <location>
        <begin position="195"/>
        <end position="282"/>
    </location>
</feature>
<proteinExistence type="inferred from homology"/>
<gene>
    <name evidence="6" type="ORF">ENU08_08605</name>
    <name evidence="5" type="ORF">ENU41_07780</name>
</gene>
<evidence type="ECO:0000256" key="2">
    <source>
        <dbReference type="ARBA" id="ARBA00024035"/>
    </source>
</evidence>
<dbReference type="AlphaFoldDB" id="A0A7C4NNG2"/>